<feature type="signal peptide" evidence="1">
    <location>
        <begin position="1"/>
        <end position="33"/>
    </location>
</feature>
<dbReference type="EMBL" id="VOPL01000004">
    <property type="protein sequence ID" value="TXB68699.1"/>
    <property type="molecule type" value="Genomic_DNA"/>
</dbReference>
<evidence type="ECO:0000259" key="2">
    <source>
        <dbReference type="Pfam" id="PF14300"/>
    </source>
</evidence>
<evidence type="ECO:0000313" key="4">
    <source>
        <dbReference type="Proteomes" id="UP000321562"/>
    </source>
</evidence>
<evidence type="ECO:0000313" key="3">
    <source>
        <dbReference type="EMBL" id="TXB68699.1"/>
    </source>
</evidence>
<reference evidence="3 4" key="1">
    <citation type="submission" date="2019-08" db="EMBL/GenBank/DDBJ databases">
        <authorList>
            <person name="Ye J."/>
        </authorList>
    </citation>
    <scope>NUCLEOTIDE SEQUENCE [LARGE SCALE GENOMIC DNA]</scope>
    <source>
        <strain evidence="3 4">TK008</strain>
    </source>
</reference>
<keyword evidence="1" id="KW-0732">Signal</keyword>
<feature type="domain" description="DNA mimic protein DMP19 C-terminal" evidence="2">
    <location>
        <begin position="273"/>
        <end position="353"/>
    </location>
</feature>
<feature type="chain" id="PRO_5022832405" evidence="1">
    <location>
        <begin position="34"/>
        <end position="389"/>
    </location>
</feature>
<keyword evidence="4" id="KW-1185">Reference proteome</keyword>
<dbReference type="Proteomes" id="UP000321562">
    <property type="component" value="Unassembled WGS sequence"/>
</dbReference>
<organism evidence="3 4">
    <name type="scientific">Paracoccus aurantiacus</name>
    <dbReference type="NCBI Taxonomy" id="2599412"/>
    <lineage>
        <taxon>Bacteria</taxon>
        <taxon>Pseudomonadati</taxon>
        <taxon>Pseudomonadota</taxon>
        <taxon>Alphaproteobacteria</taxon>
        <taxon>Rhodobacterales</taxon>
        <taxon>Paracoccaceae</taxon>
        <taxon>Paracoccus</taxon>
    </lineage>
</organism>
<sequence>MMTRPAARFDEDAMILRTLTTLSLCLFAATANAQSGPIPADCQPGPHLRFPVPAALMHEAHTLASLLSPAKAPDPDSNNPAQAIREVYRDQQNLALMKLQLMPPEQRDIVLLSALYDYTMPPNPWPVTMLATEVDDRFLEQFLDSLNRRDLSDHSGTILVALVAFSADAEGSSNGPATVAERKRYLAGELATKPSPGFLKAMDEFNYRLSTAAPMLMVKAGEIVAANPDLAKQRETVAGTVESGIYAGWALTEIIRCAGDWQARADQANPFADMPPNLRDLALIQVYKSEAAKGGIAQYIRSRAGAMAPELYQAMQRWNLVEPAAQLTAAMQLLGQPYPTDQTARIAAWDGSNGAADPVFNEDMHPLDLEPRWDRDFAQQIQERLNPQP</sequence>
<gene>
    <name evidence="3" type="ORF">FQV27_12000</name>
</gene>
<dbReference type="InterPro" id="IPR025402">
    <property type="entry name" value="DMP19_C"/>
</dbReference>
<proteinExistence type="predicted"/>
<dbReference type="AlphaFoldDB" id="A0A5C6S271"/>
<protein>
    <submittedName>
        <fullName evidence="3">DUF4375 domain-containing protein</fullName>
    </submittedName>
</protein>
<name>A0A5C6S271_9RHOB</name>
<dbReference type="OrthoDB" id="285075at2"/>
<evidence type="ECO:0000256" key="1">
    <source>
        <dbReference type="SAM" id="SignalP"/>
    </source>
</evidence>
<accession>A0A5C6S271</accession>
<dbReference type="Pfam" id="PF14300">
    <property type="entry name" value="DMP19"/>
    <property type="match status" value="1"/>
</dbReference>
<comment type="caution">
    <text evidence="3">The sequence shown here is derived from an EMBL/GenBank/DDBJ whole genome shotgun (WGS) entry which is preliminary data.</text>
</comment>